<dbReference type="EMBL" id="ML208500">
    <property type="protein sequence ID" value="TFK63866.1"/>
    <property type="molecule type" value="Genomic_DNA"/>
</dbReference>
<reference evidence="1 2" key="1">
    <citation type="journal article" date="2019" name="Nat. Ecol. Evol.">
        <title>Megaphylogeny resolves global patterns of mushroom evolution.</title>
        <authorList>
            <person name="Varga T."/>
            <person name="Krizsan K."/>
            <person name="Foldi C."/>
            <person name="Dima B."/>
            <person name="Sanchez-Garcia M."/>
            <person name="Sanchez-Ramirez S."/>
            <person name="Szollosi G.J."/>
            <person name="Szarkandi J.G."/>
            <person name="Papp V."/>
            <person name="Albert L."/>
            <person name="Andreopoulos W."/>
            <person name="Angelini C."/>
            <person name="Antonin V."/>
            <person name="Barry K.W."/>
            <person name="Bougher N.L."/>
            <person name="Buchanan P."/>
            <person name="Buyck B."/>
            <person name="Bense V."/>
            <person name="Catcheside P."/>
            <person name="Chovatia M."/>
            <person name="Cooper J."/>
            <person name="Damon W."/>
            <person name="Desjardin D."/>
            <person name="Finy P."/>
            <person name="Geml J."/>
            <person name="Haridas S."/>
            <person name="Hughes K."/>
            <person name="Justo A."/>
            <person name="Karasinski D."/>
            <person name="Kautmanova I."/>
            <person name="Kiss B."/>
            <person name="Kocsube S."/>
            <person name="Kotiranta H."/>
            <person name="LaButti K.M."/>
            <person name="Lechner B.E."/>
            <person name="Liimatainen K."/>
            <person name="Lipzen A."/>
            <person name="Lukacs Z."/>
            <person name="Mihaltcheva S."/>
            <person name="Morgado L.N."/>
            <person name="Niskanen T."/>
            <person name="Noordeloos M.E."/>
            <person name="Ohm R.A."/>
            <person name="Ortiz-Santana B."/>
            <person name="Ovrebo C."/>
            <person name="Racz N."/>
            <person name="Riley R."/>
            <person name="Savchenko A."/>
            <person name="Shiryaev A."/>
            <person name="Soop K."/>
            <person name="Spirin V."/>
            <person name="Szebenyi C."/>
            <person name="Tomsovsky M."/>
            <person name="Tulloss R.E."/>
            <person name="Uehling J."/>
            <person name="Grigoriev I.V."/>
            <person name="Vagvolgyi C."/>
            <person name="Papp T."/>
            <person name="Martin F.M."/>
            <person name="Miettinen O."/>
            <person name="Hibbett D.S."/>
            <person name="Nagy L.G."/>
        </authorList>
    </citation>
    <scope>NUCLEOTIDE SEQUENCE [LARGE SCALE GENOMIC DNA]</scope>
    <source>
        <strain evidence="1 2">NL-1719</strain>
    </source>
</reference>
<accession>A0ACD3AEB1</accession>
<sequence length="330" mass="38353">MHPRNILRSLLDFFSGTKYIFNRREVPRCASPVDMERQEADLGLSEWPKGMYSIIQGLRRTNQHPRVAKAFLKGDKWWTLADARKLVMIKVPVFHMSTTSLILLPIELQEEVFQYAASESTKTAGRLLQVSTWVRCLIEPLLYEVIVFVRNNGNDIPAFYPPHIENRSSDLPDFFAKYGGHRSSKPSKITYPISNSSLYPFKPAYRLLTHLDLVEAHKWENWSTFLTRLPNLTHLALDDIKRKIVSSALGERRMLQALLLVTEDPSMKDAWREDATDERYMEIDERLVVVQVRVLDNWLSGVRGRVDMWGLADQVIIERRKKRKENKDAT</sequence>
<gene>
    <name evidence="1" type="ORF">BDN72DRAFT_881850</name>
</gene>
<organism evidence="1 2">
    <name type="scientific">Pluteus cervinus</name>
    <dbReference type="NCBI Taxonomy" id="181527"/>
    <lineage>
        <taxon>Eukaryota</taxon>
        <taxon>Fungi</taxon>
        <taxon>Dikarya</taxon>
        <taxon>Basidiomycota</taxon>
        <taxon>Agaricomycotina</taxon>
        <taxon>Agaricomycetes</taxon>
        <taxon>Agaricomycetidae</taxon>
        <taxon>Agaricales</taxon>
        <taxon>Pluteineae</taxon>
        <taxon>Pluteaceae</taxon>
        <taxon>Pluteus</taxon>
    </lineage>
</organism>
<evidence type="ECO:0000313" key="1">
    <source>
        <dbReference type="EMBL" id="TFK63866.1"/>
    </source>
</evidence>
<keyword evidence="2" id="KW-1185">Reference proteome</keyword>
<protein>
    <submittedName>
        <fullName evidence="1">Uncharacterized protein</fullName>
    </submittedName>
</protein>
<proteinExistence type="predicted"/>
<dbReference type="Proteomes" id="UP000308600">
    <property type="component" value="Unassembled WGS sequence"/>
</dbReference>
<name>A0ACD3AEB1_9AGAR</name>
<evidence type="ECO:0000313" key="2">
    <source>
        <dbReference type="Proteomes" id="UP000308600"/>
    </source>
</evidence>